<dbReference type="PANTHER" id="PTHR10696:SF56">
    <property type="entry name" value="TAUD_TFDA-LIKE DOMAIN-CONTAINING PROTEIN"/>
    <property type="match status" value="1"/>
</dbReference>
<sequence>MEDSISQSQAQKKLQRAKRRSFNPQQQDWVKTSFLNTDSSLPLVVSPAMDGVNLTSWASQQRSWIESSLYQYGGLLFRGFRIDSTDDFVQFIQATSQGELLEYIYRSTPRTQLQDKVYTSTEYPADQFISMHNENAYSTSWPMKIWFCCLQPALQGGETLVADSRKVFQRIDPAVRQKFAEKKVMYIRNYGDIDLSWQEVFQTNDRSDVEAYCRQAGIEFEWNGEKLRTSQVCQAIASHPKTGDQVWFNVAHIFHISNFAEDIQKSLLSVFQPEDMPRHACYGDRQPMEVSTLNEIRAAYQAETIAIKWQKGDILMLDNMLVAHGRKPFTGARQVVVGMAEPYS</sequence>
<dbReference type="EC" id="1.14.11.-" evidence="6"/>
<evidence type="ECO:0000256" key="1">
    <source>
        <dbReference type="ARBA" id="ARBA00001954"/>
    </source>
</evidence>
<evidence type="ECO:0000256" key="3">
    <source>
        <dbReference type="ARBA" id="ARBA00023194"/>
    </source>
</evidence>
<keyword evidence="3" id="KW-0045">Antibiotic biosynthesis</keyword>
<protein>
    <submittedName>
        <fullName evidence="6">TauD/TfdA family dioxygenase</fullName>
        <ecNumber evidence="6">1.14.11.-</ecNumber>
    </submittedName>
</protein>
<accession>A0ABV4X9H4</accession>
<dbReference type="Pfam" id="PF02668">
    <property type="entry name" value="TauD"/>
    <property type="match status" value="1"/>
</dbReference>
<dbReference type="EMBL" id="JBHFNQ010000165">
    <property type="protein sequence ID" value="MFB2879415.1"/>
    <property type="molecule type" value="Genomic_DNA"/>
</dbReference>
<evidence type="ECO:0000313" key="7">
    <source>
        <dbReference type="Proteomes" id="UP001576774"/>
    </source>
</evidence>
<dbReference type="Gene3D" id="3.60.130.10">
    <property type="entry name" value="Clavaminate synthase-like"/>
    <property type="match status" value="1"/>
</dbReference>
<keyword evidence="2 6" id="KW-0560">Oxidoreductase</keyword>
<evidence type="ECO:0000259" key="5">
    <source>
        <dbReference type="Pfam" id="PF02668"/>
    </source>
</evidence>
<comment type="cofactor">
    <cofactor evidence="1">
        <name>Fe(2+)</name>
        <dbReference type="ChEBI" id="CHEBI:29033"/>
    </cofactor>
</comment>
<dbReference type="InterPro" id="IPR050411">
    <property type="entry name" value="AlphaKG_dependent_hydroxylases"/>
</dbReference>
<feature type="compositionally biased region" description="Polar residues" evidence="4">
    <location>
        <begin position="1"/>
        <end position="12"/>
    </location>
</feature>
<name>A0ABV4X9H4_9CYAN</name>
<dbReference type="RefSeq" id="WP_413272459.1">
    <property type="nucleotide sequence ID" value="NZ_JBHFNQ010000165.1"/>
</dbReference>
<proteinExistence type="predicted"/>
<dbReference type="PANTHER" id="PTHR10696">
    <property type="entry name" value="GAMMA-BUTYROBETAINE HYDROXYLASE-RELATED"/>
    <property type="match status" value="1"/>
</dbReference>
<comment type="caution">
    <text evidence="6">The sequence shown here is derived from an EMBL/GenBank/DDBJ whole genome shotgun (WGS) entry which is preliminary data.</text>
</comment>
<dbReference type="SUPFAM" id="SSF51197">
    <property type="entry name" value="Clavaminate synthase-like"/>
    <property type="match status" value="1"/>
</dbReference>
<keyword evidence="7" id="KW-1185">Reference proteome</keyword>
<evidence type="ECO:0000256" key="2">
    <source>
        <dbReference type="ARBA" id="ARBA00023002"/>
    </source>
</evidence>
<evidence type="ECO:0000313" key="6">
    <source>
        <dbReference type="EMBL" id="MFB2879415.1"/>
    </source>
</evidence>
<feature type="domain" description="TauD/TfdA-like" evidence="5">
    <location>
        <begin position="48"/>
        <end position="338"/>
    </location>
</feature>
<dbReference type="Proteomes" id="UP001576774">
    <property type="component" value="Unassembled WGS sequence"/>
</dbReference>
<dbReference type="InterPro" id="IPR003819">
    <property type="entry name" value="TauD/TfdA-like"/>
</dbReference>
<evidence type="ECO:0000256" key="4">
    <source>
        <dbReference type="SAM" id="MobiDB-lite"/>
    </source>
</evidence>
<organism evidence="6 7">
    <name type="scientific">Floridaenema aerugineum BLCC-F46</name>
    <dbReference type="NCBI Taxonomy" id="3153654"/>
    <lineage>
        <taxon>Bacteria</taxon>
        <taxon>Bacillati</taxon>
        <taxon>Cyanobacteriota</taxon>
        <taxon>Cyanophyceae</taxon>
        <taxon>Oscillatoriophycideae</taxon>
        <taxon>Aerosakkonematales</taxon>
        <taxon>Aerosakkonemataceae</taxon>
        <taxon>Floridanema</taxon>
        <taxon>Floridanema aerugineum</taxon>
    </lineage>
</organism>
<keyword evidence="6" id="KW-0223">Dioxygenase</keyword>
<reference evidence="6 7" key="1">
    <citation type="submission" date="2024-09" db="EMBL/GenBank/DDBJ databases">
        <title>Floridaenema gen nov. (Aerosakkonemataceae, Aerosakkonematales ord. nov., Cyanobacteria) from benthic tropical and subtropical fresh waters, with the description of four new species.</title>
        <authorList>
            <person name="Moretto J.A."/>
            <person name="Berthold D.E."/>
            <person name="Lefler F.W."/>
            <person name="Huang I.-S."/>
            <person name="Laughinghouse H. IV."/>
        </authorList>
    </citation>
    <scope>NUCLEOTIDE SEQUENCE [LARGE SCALE GENOMIC DNA]</scope>
    <source>
        <strain evidence="6 7">BLCC-F46</strain>
    </source>
</reference>
<gene>
    <name evidence="6" type="ORF">ACE1CC_21385</name>
</gene>
<dbReference type="InterPro" id="IPR042098">
    <property type="entry name" value="TauD-like_sf"/>
</dbReference>
<dbReference type="GO" id="GO:0051213">
    <property type="term" value="F:dioxygenase activity"/>
    <property type="evidence" value="ECO:0007669"/>
    <property type="project" value="UniProtKB-KW"/>
</dbReference>
<feature type="region of interest" description="Disordered" evidence="4">
    <location>
        <begin position="1"/>
        <end position="25"/>
    </location>
</feature>